<evidence type="ECO:0000313" key="4">
    <source>
        <dbReference type="Proteomes" id="UP001219568"/>
    </source>
</evidence>
<feature type="signal peptide" evidence="2">
    <location>
        <begin position="1"/>
        <end position="18"/>
    </location>
</feature>
<evidence type="ECO:0008006" key="5">
    <source>
        <dbReference type="Google" id="ProtNLM"/>
    </source>
</evidence>
<protein>
    <recommendedName>
        <fullName evidence="5">Hydrophobin</fullName>
    </recommendedName>
</protein>
<accession>A0AAD6I5Q6</accession>
<name>A0AAD6I5Q6_PENCN</name>
<reference evidence="3" key="1">
    <citation type="journal article" date="2023" name="IMA Fungus">
        <title>Comparative genomic study of the Penicillium genus elucidates a diverse pangenome and 15 lateral gene transfer events.</title>
        <authorList>
            <person name="Petersen C."/>
            <person name="Sorensen T."/>
            <person name="Nielsen M.R."/>
            <person name="Sondergaard T.E."/>
            <person name="Sorensen J.L."/>
            <person name="Fitzpatrick D.A."/>
            <person name="Frisvad J.C."/>
            <person name="Nielsen K.L."/>
        </authorList>
    </citation>
    <scope>NUCLEOTIDE SEQUENCE</scope>
    <source>
        <strain evidence="3">IBT 15450</strain>
    </source>
</reference>
<evidence type="ECO:0000256" key="2">
    <source>
        <dbReference type="SAM" id="SignalP"/>
    </source>
</evidence>
<proteinExistence type="predicted"/>
<evidence type="ECO:0000313" key="3">
    <source>
        <dbReference type="EMBL" id="KAJ6034400.1"/>
    </source>
</evidence>
<comment type="caution">
    <text evidence="3">The sequence shown here is derived from an EMBL/GenBank/DDBJ whole genome shotgun (WGS) entry which is preliminary data.</text>
</comment>
<organism evidence="3 4">
    <name type="scientific">Penicillium canescens</name>
    <dbReference type="NCBI Taxonomy" id="5083"/>
    <lineage>
        <taxon>Eukaryota</taxon>
        <taxon>Fungi</taxon>
        <taxon>Dikarya</taxon>
        <taxon>Ascomycota</taxon>
        <taxon>Pezizomycotina</taxon>
        <taxon>Eurotiomycetes</taxon>
        <taxon>Eurotiomycetidae</taxon>
        <taxon>Eurotiales</taxon>
        <taxon>Aspergillaceae</taxon>
        <taxon>Penicillium</taxon>
    </lineage>
</organism>
<feature type="chain" id="PRO_5041931100" description="Hydrophobin" evidence="2">
    <location>
        <begin position="19"/>
        <end position="172"/>
    </location>
</feature>
<dbReference type="EMBL" id="JAQJZL010000010">
    <property type="protein sequence ID" value="KAJ6034400.1"/>
    <property type="molecule type" value="Genomic_DNA"/>
</dbReference>
<sequence>MHLITLVTSLTVLAVTTAVPMASSTSSPTPTSAVPSLSSPSHSGSASASASASPSASPNPFEAYSCPKGKYKNCCMGVEQASHDILKPLGDIVPMVGGLQVSSAIAYQCKPMSAEEPPYSCSGHGRSPMCCDSKDNGLIEACKPFEKVKQDYYSHRMHLPETQADIIMDAVT</sequence>
<feature type="compositionally biased region" description="Low complexity" evidence="1">
    <location>
        <begin position="21"/>
        <end position="58"/>
    </location>
</feature>
<feature type="region of interest" description="Disordered" evidence="1">
    <location>
        <begin position="21"/>
        <end position="59"/>
    </location>
</feature>
<reference evidence="3" key="2">
    <citation type="submission" date="2023-01" db="EMBL/GenBank/DDBJ databases">
        <authorList>
            <person name="Petersen C."/>
        </authorList>
    </citation>
    <scope>NUCLEOTIDE SEQUENCE</scope>
    <source>
        <strain evidence="3">IBT 15450</strain>
    </source>
</reference>
<dbReference type="Proteomes" id="UP001219568">
    <property type="component" value="Unassembled WGS sequence"/>
</dbReference>
<keyword evidence="2" id="KW-0732">Signal</keyword>
<gene>
    <name evidence="3" type="ORF">N7460_008575</name>
</gene>
<keyword evidence="4" id="KW-1185">Reference proteome</keyword>
<dbReference type="AlphaFoldDB" id="A0AAD6I5Q6"/>
<evidence type="ECO:0000256" key="1">
    <source>
        <dbReference type="SAM" id="MobiDB-lite"/>
    </source>
</evidence>